<dbReference type="AlphaFoldDB" id="A0AAW9R632"/>
<dbReference type="Proteomes" id="UP001364472">
    <property type="component" value="Unassembled WGS sequence"/>
</dbReference>
<comment type="caution">
    <text evidence="2">The sequence shown here is derived from an EMBL/GenBank/DDBJ whole genome shotgun (WGS) entry which is preliminary data.</text>
</comment>
<keyword evidence="3" id="KW-1185">Reference proteome</keyword>
<accession>A0AAW9R632</accession>
<feature type="signal peptide" evidence="1">
    <location>
        <begin position="1"/>
        <end position="18"/>
    </location>
</feature>
<reference evidence="2 3" key="1">
    <citation type="journal article" date="2016" name="Antonie Van Leeuwenhoek">
        <title>Denitratimonas tolerans gen. nov., sp. nov., a denitrifying bacterium isolated from a bioreactor for tannery wastewater treatment.</title>
        <authorList>
            <person name="Han S.I."/>
            <person name="Kim J.O."/>
            <person name="Lee Y.R."/>
            <person name="Ekpeghere K.I."/>
            <person name="Koh S.C."/>
            <person name="Whang K.S."/>
        </authorList>
    </citation>
    <scope>NUCLEOTIDE SEQUENCE [LARGE SCALE GENOMIC DNA]</scope>
    <source>
        <strain evidence="2 3">KACC 17565</strain>
    </source>
</reference>
<evidence type="ECO:0000313" key="2">
    <source>
        <dbReference type="EMBL" id="MEJ1250665.1"/>
    </source>
</evidence>
<evidence type="ECO:0000313" key="3">
    <source>
        <dbReference type="Proteomes" id="UP001364472"/>
    </source>
</evidence>
<proteinExistence type="predicted"/>
<protein>
    <recommendedName>
        <fullName evidence="4">DUF2845 domain-containing protein</fullName>
    </recommendedName>
</protein>
<keyword evidence="1" id="KW-0732">Signal</keyword>
<sequence length="88" mass="9839">MRIILATALLLAAFAAHAFDTYAFPRGIVSVGDSTAVLIQKGGQPSRIVTLENHRGAAVGERWEYYLRDKQVNFTIHDGRVKRVDEIR</sequence>
<dbReference type="RefSeq" id="WP_337336364.1">
    <property type="nucleotide sequence ID" value="NZ_JBBDHC010000041.1"/>
</dbReference>
<gene>
    <name evidence="2" type="ORF">WB794_13465</name>
</gene>
<evidence type="ECO:0008006" key="4">
    <source>
        <dbReference type="Google" id="ProtNLM"/>
    </source>
</evidence>
<evidence type="ECO:0000256" key="1">
    <source>
        <dbReference type="SAM" id="SignalP"/>
    </source>
</evidence>
<name>A0AAW9R632_9GAMM</name>
<organism evidence="2 3">
    <name type="scientific">Denitratimonas tolerans</name>
    <dbReference type="NCBI Taxonomy" id="1338420"/>
    <lineage>
        <taxon>Bacteria</taxon>
        <taxon>Pseudomonadati</taxon>
        <taxon>Pseudomonadota</taxon>
        <taxon>Gammaproteobacteria</taxon>
        <taxon>Lysobacterales</taxon>
        <taxon>Lysobacteraceae</taxon>
        <taxon>Denitratimonas</taxon>
    </lineage>
</organism>
<dbReference type="EMBL" id="JBBDHC010000041">
    <property type="protein sequence ID" value="MEJ1250665.1"/>
    <property type="molecule type" value="Genomic_DNA"/>
</dbReference>
<feature type="chain" id="PRO_5043936926" description="DUF2845 domain-containing protein" evidence="1">
    <location>
        <begin position="19"/>
        <end position="88"/>
    </location>
</feature>